<gene>
    <name evidence="1" type="ORF">LXM26_23930</name>
</gene>
<evidence type="ECO:0000313" key="1">
    <source>
        <dbReference type="EMBL" id="MCF0064581.1"/>
    </source>
</evidence>
<sequence>MHANDQTVSILSGSKTLAIASFFLLVVLISRCSREKVAPDMNVPSSARDIVHQRYPSAEISKMRVLEHGKVYQLNFRFKGKNYQSVVNNFSILSIARQADDQIPARLLSKLDTLAIRGGKISNHRIVESIYDGNQFLDDIFDYELNGHKYVLTFEPYDPDLIIALRPYQQASYSTRSIEDLPEKIRQYINARHRPNPGFVNSLTNLSEQSKQHIINNNELTFAECRVNVLPDGAKTHEVIINYLGVTNLTMLFDDDGDLLLVPQFNRIRQFDPSFTTMSRLSNLKNAEIRHFRDLFAGQSQLFGFNLDSQQNFDESFRSEFENFKSYEFDLYNHKRERWSLRYNEQKELVNFFYSSQ</sequence>
<proteinExistence type="predicted"/>
<protein>
    <submittedName>
        <fullName evidence="1">Uncharacterized protein</fullName>
    </submittedName>
</protein>
<accession>A0A9X1PSZ9</accession>
<dbReference type="AlphaFoldDB" id="A0A9X1PSZ9"/>
<name>A0A9X1PSZ9_9BACT</name>
<comment type="caution">
    <text evidence="1">The sequence shown here is derived from an EMBL/GenBank/DDBJ whole genome shotgun (WGS) entry which is preliminary data.</text>
</comment>
<reference evidence="1" key="1">
    <citation type="submission" date="2021-12" db="EMBL/GenBank/DDBJ databases">
        <title>Novel species in genus Dyadobacter.</title>
        <authorList>
            <person name="Ma C."/>
        </authorList>
    </citation>
    <scope>NUCLEOTIDE SEQUENCE</scope>
    <source>
        <strain evidence="1">LJ419</strain>
    </source>
</reference>
<dbReference type="RefSeq" id="WP_234657520.1">
    <property type="nucleotide sequence ID" value="NZ_CP094997.1"/>
</dbReference>
<organism evidence="1 2">
    <name type="scientific">Dyadobacter chenwenxiniae</name>
    <dbReference type="NCBI Taxonomy" id="2906456"/>
    <lineage>
        <taxon>Bacteria</taxon>
        <taxon>Pseudomonadati</taxon>
        <taxon>Bacteroidota</taxon>
        <taxon>Cytophagia</taxon>
        <taxon>Cytophagales</taxon>
        <taxon>Spirosomataceae</taxon>
        <taxon>Dyadobacter</taxon>
    </lineage>
</organism>
<keyword evidence="2" id="KW-1185">Reference proteome</keyword>
<evidence type="ECO:0000313" key="2">
    <source>
        <dbReference type="Proteomes" id="UP001139000"/>
    </source>
</evidence>
<dbReference type="EMBL" id="JAJTTC010000008">
    <property type="protein sequence ID" value="MCF0064581.1"/>
    <property type="molecule type" value="Genomic_DNA"/>
</dbReference>
<dbReference type="Proteomes" id="UP001139000">
    <property type="component" value="Unassembled WGS sequence"/>
</dbReference>